<keyword evidence="2" id="KW-0732">Signal</keyword>
<feature type="chain" id="PRO_5019850765" evidence="2">
    <location>
        <begin position="24"/>
        <end position="113"/>
    </location>
</feature>
<evidence type="ECO:0000256" key="1">
    <source>
        <dbReference type="SAM" id="MobiDB-lite"/>
    </source>
</evidence>
<protein>
    <submittedName>
        <fullName evidence="3">Uncharacterized protein</fullName>
    </submittedName>
</protein>
<feature type="region of interest" description="Disordered" evidence="1">
    <location>
        <begin position="38"/>
        <end position="113"/>
    </location>
</feature>
<reference evidence="3 4" key="1">
    <citation type="submission" date="2018-09" db="EMBL/GenBank/DDBJ databases">
        <title>Sphingomonas peninsula sp. nov., isolated from fildes peninsula, Antarctic soil.</title>
        <authorList>
            <person name="Yingchao G."/>
        </authorList>
    </citation>
    <scope>NUCLEOTIDE SEQUENCE [LARGE SCALE GENOMIC DNA]</scope>
    <source>
        <strain evidence="3 4">YZ-8</strain>
    </source>
</reference>
<sequence>MKKFLIALALTGVAIGDVAVAYAAITPVNVRQVNQERRIDAGKRSGKLSRAERDRLTAQQHRIAREESRSRARHGGRLTKSEKARIHRMQANANRNINHDKRNNVRGRNGIHL</sequence>
<name>A0A494TD08_SPHPE</name>
<accession>A0A494TD08</accession>
<feature type="compositionally biased region" description="Basic and acidic residues" evidence="1">
    <location>
        <begin position="38"/>
        <end position="56"/>
    </location>
</feature>
<evidence type="ECO:0000256" key="2">
    <source>
        <dbReference type="SAM" id="SignalP"/>
    </source>
</evidence>
<dbReference type="EMBL" id="CP032829">
    <property type="protein sequence ID" value="AYJ87379.1"/>
    <property type="molecule type" value="Genomic_DNA"/>
</dbReference>
<gene>
    <name evidence="3" type="ORF">D3Y57_17390</name>
</gene>
<evidence type="ECO:0000313" key="4">
    <source>
        <dbReference type="Proteomes" id="UP000276254"/>
    </source>
</evidence>
<proteinExistence type="predicted"/>
<keyword evidence="4" id="KW-1185">Reference proteome</keyword>
<dbReference type="Proteomes" id="UP000276254">
    <property type="component" value="Chromosome"/>
</dbReference>
<dbReference type="RefSeq" id="WP_121154622.1">
    <property type="nucleotide sequence ID" value="NZ_CP032829.1"/>
</dbReference>
<organism evidence="3 4">
    <name type="scientific">Sphingomonas paeninsulae</name>
    <dbReference type="NCBI Taxonomy" id="2319844"/>
    <lineage>
        <taxon>Bacteria</taxon>
        <taxon>Pseudomonadati</taxon>
        <taxon>Pseudomonadota</taxon>
        <taxon>Alphaproteobacteria</taxon>
        <taxon>Sphingomonadales</taxon>
        <taxon>Sphingomonadaceae</taxon>
        <taxon>Sphingomonas</taxon>
    </lineage>
</organism>
<dbReference type="AlphaFoldDB" id="A0A494TD08"/>
<evidence type="ECO:0000313" key="3">
    <source>
        <dbReference type="EMBL" id="AYJ87379.1"/>
    </source>
</evidence>
<feature type="signal peptide" evidence="2">
    <location>
        <begin position="1"/>
        <end position="23"/>
    </location>
</feature>
<dbReference type="KEGG" id="spha:D3Y57_17390"/>
<dbReference type="OrthoDB" id="7569823at2"/>